<dbReference type="Proteomes" id="UP001156441">
    <property type="component" value="Unassembled WGS sequence"/>
</dbReference>
<dbReference type="RefSeq" id="WP_260189127.1">
    <property type="nucleotide sequence ID" value="NZ_JAFFZE010000003.1"/>
</dbReference>
<name>A0ABT2J1N8_9PSEU</name>
<dbReference type="Gene3D" id="3.40.50.1240">
    <property type="entry name" value="Phosphoglycerate mutase-like"/>
    <property type="match status" value="1"/>
</dbReference>
<keyword evidence="2" id="KW-1185">Reference proteome</keyword>
<reference evidence="1 2" key="1">
    <citation type="submission" date="2021-02" db="EMBL/GenBank/DDBJ databases">
        <title>Actinophytocola xerophila sp. nov., isolated from soil of cotton cropping field.</title>
        <authorList>
            <person name="Huang R."/>
            <person name="Chen X."/>
            <person name="Ge X."/>
            <person name="Liu W."/>
        </authorList>
    </citation>
    <scope>NUCLEOTIDE SEQUENCE [LARGE SCALE GENOMIC DNA]</scope>
    <source>
        <strain evidence="1 2">S1-96</strain>
    </source>
</reference>
<comment type="caution">
    <text evidence="1">The sequence shown here is derived from an EMBL/GenBank/DDBJ whole genome shotgun (WGS) entry which is preliminary data.</text>
</comment>
<dbReference type="PANTHER" id="PTHR48100:SF1">
    <property type="entry name" value="HISTIDINE PHOSPHATASE FAMILY PROTEIN-RELATED"/>
    <property type="match status" value="1"/>
</dbReference>
<proteinExistence type="predicted"/>
<dbReference type="EMBL" id="JAFFZE010000003">
    <property type="protein sequence ID" value="MCT2581772.1"/>
    <property type="molecule type" value="Genomic_DNA"/>
</dbReference>
<gene>
    <name evidence="1" type="ORF">JT362_01390</name>
</gene>
<dbReference type="InterPro" id="IPR029033">
    <property type="entry name" value="His_PPase_superfam"/>
</dbReference>
<dbReference type="SMART" id="SM00855">
    <property type="entry name" value="PGAM"/>
    <property type="match status" value="1"/>
</dbReference>
<dbReference type="InterPro" id="IPR013078">
    <property type="entry name" value="His_Pase_superF_clade-1"/>
</dbReference>
<dbReference type="CDD" id="cd07067">
    <property type="entry name" value="HP_PGM_like"/>
    <property type="match status" value="1"/>
</dbReference>
<dbReference type="InterPro" id="IPR050275">
    <property type="entry name" value="PGM_Phosphatase"/>
</dbReference>
<evidence type="ECO:0000313" key="1">
    <source>
        <dbReference type="EMBL" id="MCT2581772.1"/>
    </source>
</evidence>
<dbReference type="PANTHER" id="PTHR48100">
    <property type="entry name" value="BROAD-SPECIFICITY PHOSPHATASE YOR283W-RELATED"/>
    <property type="match status" value="1"/>
</dbReference>
<sequence length="214" mass="23252">MTEFVLVRHGETTWHEENRYAGRTDVSLTDRGRRQAELLGQWAAGADLTAVRTSPLGRCRDTGLLAATGTGLTPVADERLLELDFGDGEGLTAAEMTARFPDARAAFETDPVEHHLPGGEHPAHAVDRAVGCLADLAGAHPDGRVLVVGHSTLNRLLLCHLLGIPLRQYRRTFPVVRNCALTTLRWASTGTAALIELNRPVQDQPGSRTEQPRT</sequence>
<protein>
    <submittedName>
        <fullName evidence="1">Histidine phosphatase family protein</fullName>
    </submittedName>
</protein>
<accession>A0ABT2J1N8</accession>
<dbReference type="SUPFAM" id="SSF53254">
    <property type="entry name" value="Phosphoglycerate mutase-like"/>
    <property type="match status" value="1"/>
</dbReference>
<dbReference type="Pfam" id="PF00300">
    <property type="entry name" value="His_Phos_1"/>
    <property type="match status" value="1"/>
</dbReference>
<evidence type="ECO:0000313" key="2">
    <source>
        <dbReference type="Proteomes" id="UP001156441"/>
    </source>
</evidence>
<organism evidence="1 2">
    <name type="scientific">Actinophytocola gossypii</name>
    <dbReference type="NCBI Taxonomy" id="2812003"/>
    <lineage>
        <taxon>Bacteria</taxon>
        <taxon>Bacillati</taxon>
        <taxon>Actinomycetota</taxon>
        <taxon>Actinomycetes</taxon>
        <taxon>Pseudonocardiales</taxon>
        <taxon>Pseudonocardiaceae</taxon>
    </lineage>
</organism>